<sequence>MENKKFDLPPSSEKKNTYERIAESPDFKHLVNTKNKFIVPFSIFFLLFYFSLPLLTSYSTILNKPAIGPISWVWVFALAQFVMTWTLSMIYVRKANQFDQMSDTILSDFRVEKKGDQSL</sequence>
<keyword evidence="3" id="KW-1185">Reference proteome</keyword>
<dbReference type="RefSeq" id="WP_152150187.1">
    <property type="nucleotide sequence ID" value="NZ_WEIO01000002.1"/>
</dbReference>
<dbReference type="PANTHER" id="PTHR38441:SF1">
    <property type="entry name" value="MEMBRANE PROTEIN"/>
    <property type="match status" value="1"/>
</dbReference>
<gene>
    <name evidence="2" type="ORF">F9802_05735</name>
</gene>
<feature type="transmembrane region" description="Helical" evidence="1">
    <location>
        <begin position="70"/>
        <end position="92"/>
    </location>
</feature>
<evidence type="ECO:0000313" key="2">
    <source>
        <dbReference type="EMBL" id="KAB7708202.1"/>
    </source>
</evidence>
<keyword evidence="1" id="KW-0812">Transmembrane</keyword>
<dbReference type="Pfam" id="PF04341">
    <property type="entry name" value="DUF485"/>
    <property type="match status" value="1"/>
</dbReference>
<reference evidence="2 3" key="1">
    <citation type="submission" date="2019-10" db="EMBL/GenBank/DDBJ databases">
        <title>Bacillus aerolatum sp. nov., isolated from bioaerosol of sport playgrounds.</title>
        <authorList>
            <person name="Chen P."/>
            <person name="Zhang G."/>
        </authorList>
    </citation>
    <scope>NUCLEOTIDE SEQUENCE [LARGE SCALE GENOMIC DNA]</scope>
    <source>
        <strain evidence="2 3">CX253</strain>
    </source>
</reference>
<dbReference type="AlphaFoldDB" id="A0A6I1FIP4"/>
<keyword evidence="1" id="KW-1133">Transmembrane helix</keyword>
<name>A0A6I1FIP4_9BACI</name>
<dbReference type="EMBL" id="WEIO01000002">
    <property type="protein sequence ID" value="KAB7708202.1"/>
    <property type="molecule type" value="Genomic_DNA"/>
</dbReference>
<dbReference type="Proteomes" id="UP000429595">
    <property type="component" value="Unassembled WGS sequence"/>
</dbReference>
<protein>
    <submittedName>
        <fullName evidence="2">DUF485 domain-containing protein</fullName>
    </submittedName>
</protein>
<dbReference type="InterPro" id="IPR007436">
    <property type="entry name" value="DUF485"/>
</dbReference>
<dbReference type="PANTHER" id="PTHR38441">
    <property type="entry name" value="INTEGRAL MEMBRANE PROTEIN-RELATED"/>
    <property type="match status" value="1"/>
</dbReference>
<comment type="caution">
    <text evidence="2">The sequence shown here is derived from an EMBL/GenBank/DDBJ whole genome shotgun (WGS) entry which is preliminary data.</text>
</comment>
<accession>A0A6I1FIP4</accession>
<organism evidence="2 3">
    <name type="scientific">Bacillus aerolatus</name>
    <dbReference type="NCBI Taxonomy" id="2653354"/>
    <lineage>
        <taxon>Bacteria</taxon>
        <taxon>Bacillati</taxon>
        <taxon>Bacillota</taxon>
        <taxon>Bacilli</taxon>
        <taxon>Bacillales</taxon>
        <taxon>Bacillaceae</taxon>
        <taxon>Bacillus</taxon>
    </lineage>
</organism>
<evidence type="ECO:0000313" key="3">
    <source>
        <dbReference type="Proteomes" id="UP000429595"/>
    </source>
</evidence>
<feature type="transmembrane region" description="Helical" evidence="1">
    <location>
        <begin position="37"/>
        <end position="58"/>
    </location>
</feature>
<evidence type="ECO:0000256" key="1">
    <source>
        <dbReference type="SAM" id="Phobius"/>
    </source>
</evidence>
<keyword evidence="1" id="KW-0472">Membrane</keyword>
<proteinExistence type="predicted"/>